<protein>
    <submittedName>
        <fullName evidence="3">Biotin--[acetyl-CoA-carboxylase] ligase</fullName>
        <ecNumber evidence="3">6.3.4.15</ecNumber>
    </submittedName>
</protein>
<feature type="domain" description="BPL/LPL catalytic" evidence="2">
    <location>
        <begin position="1"/>
        <end position="177"/>
    </location>
</feature>
<dbReference type="PANTHER" id="PTHR12835">
    <property type="entry name" value="BIOTIN PROTEIN LIGASE"/>
    <property type="match status" value="1"/>
</dbReference>
<reference evidence="3" key="2">
    <citation type="submission" date="2021-04" db="EMBL/GenBank/DDBJ databases">
        <authorList>
            <person name="Gilroy R."/>
        </authorList>
    </citation>
    <scope>NUCLEOTIDE SEQUENCE</scope>
    <source>
        <strain evidence="3">ChiHjej11B10-19426</strain>
    </source>
</reference>
<dbReference type="InterPro" id="IPR045864">
    <property type="entry name" value="aa-tRNA-synth_II/BPL/LPL"/>
</dbReference>
<dbReference type="PROSITE" id="PS51733">
    <property type="entry name" value="BPL_LPL_CATALYTIC"/>
    <property type="match status" value="1"/>
</dbReference>
<evidence type="ECO:0000313" key="4">
    <source>
        <dbReference type="Proteomes" id="UP000824014"/>
    </source>
</evidence>
<dbReference type="CDD" id="cd16442">
    <property type="entry name" value="BPL"/>
    <property type="match status" value="1"/>
</dbReference>
<dbReference type="Proteomes" id="UP000824014">
    <property type="component" value="Unassembled WGS sequence"/>
</dbReference>
<proteinExistence type="predicted"/>
<reference evidence="3" key="1">
    <citation type="journal article" date="2021" name="PeerJ">
        <title>Extensive microbial diversity within the chicken gut microbiome revealed by metagenomics and culture.</title>
        <authorList>
            <person name="Gilroy R."/>
            <person name="Ravi A."/>
            <person name="Getino M."/>
            <person name="Pursley I."/>
            <person name="Horton D.L."/>
            <person name="Alikhan N.F."/>
            <person name="Baker D."/>
            <person name="Gharbi K."/>
            <person name="Hall N."/>
            <person name="Watson M."/>
            <person name="Adriaenssens E.M."/>
            <person name="Foster-Nyarko E."/>
            <person name="Jarju S."/>
            <person name="Secka A."/>
            <person name="Antonio M."/>
            <person name="Oren A."/>
            <person name="Chaudhuri R.R."/>
            <person name="La Ragione R."/>
            <person name="Hildebrand F."/>
            <person name="Pallen M.J."/>
        </authorList>
    </citation>
    <scope>NUCLEOTIDE SEQUENCE</scope>
    <source>
        <strain evidence="3">ChiHjej11B10-19426</strain>
    </source>
</reference>
<dbReference type="InterPro" id="IPR004143">
    <property type="entry name" value="BPL_LPL_catalytic"/>
</dbReference>
<organism evidence="3 4">
    <name type="scientific">Candidatus Tidjanibacter faecipullorum</name>
    <dbReference type="NCBI Taxonomy" id="2838766"/>
    <lineage>
        <taxon>Bacteria</taxon>
        <taxon>Pseudomonadati</taxon>
        <taxon>Bacteroidota</taxon>
        <taxon>Bacteroidia</taxon>
        <taxon>Bacteroidales</taxon>
        <taxon>Rikenellaceae</taxon>
        <taxon>Tidjanibacter</taxon>
    </lineage>
</organism>
<sequence length="243" mass="26996">MLNGTIRVLDECGSTNTEAADRSRYRHGDAVIAVSQTAGRGQRGHRWVTAPGENLTFTLVVEPTFLPVARQFLLSEIAALAVVDTLAHYGIAAQIKWTNDVYVGDRKVCGMLIEHTLEKGVLARSLLGIGINVNQTEFPEWVPNPCSMRTLTGQTYAVREVFDTFYRCFGARYDRLTEPDGAAYTEQDYRAVIYRLGRPGRFFVPGEGEVVGTIRGVASDGTLQVEIDGRVRGFLFREIEFVL</sequence>
<accession>A0A9D2DDC7</accession>
<gene>
    <name evidence="3" type="ORF">H9816_02725</name>
</gene>
<evidence type="ECO:0000313" key="3">
    <source>
        <dbReference type="EMBL" id="HIZ14815.1"/>
    </source>
</evidence>
<evidence type="ECO:0000259" key="2">
    <source>
        <dbReference type="PROSITE" id="PS51733"/>
    </source>
</evidence>
<dbReference type="EC" id="6.3.4.15" evidence="3"/>
<dbReference type="NCBIfam" id="TIGR00121">
    <property type="entry name" value="birA_ligase"/>
    <property type="match status" value="1"/>
</dbReference>
<dbReference type="Gene3D" id="3.30.930.10">
    <property type="entry name" value="Bira Bifunctional Protein, Domain 2"/>
    <property type="match status" value="1"/>
</dbReference>
<evidence type="ECO:0000256" key="1">
    <source>
        <dbReference type="ARBA" id="ARBA00022598"/>
    </source>
</evidence>
<dbReference type="PANTHER" id="PTHR12835:SF5">
    <property type="entry name" value="BIOTIN--PROTEIN LIGASE"/>
    <property type="match status" value="1"/>
</dbReference>
<comment type="caution">
    <text evidence="3">The sequence shown here is derived from an EMBL/GenBank/DDBJ whole genome shotgun (WGS) entry which is preliminary data.</text>
</comment>
<keyword evidence="1 3" id="KW-0436">Ligase</keyword>
<dbReference type="Pfam" id="PF03099">
    <property type="entry name" value="BPL_LplA_LipB"/>
    <property type="match status" value="1"/>
</dbReference>
<name>A0A9D2DDC7_9BACT</name>
<dbReference type="GO" id="GO:0005737">
    <property type="term" value="C:cytoplasm"/>
    <property type="evidence" value="ECO:0007669"/>
    <property type="project" value="TreeGrafter"/>
</dbReference>
<dbReference type="SUPFAM" id="SSF55681">
    <property type="entry name" value="Class II aaRS and biotin synthetases"/>
    <property type="match status" value="1"/>
</dbReference>
<dbReference type="InterPro" id="IPR004408">
    <property type="entry name" value="Biotin_CoA_COase_ligase"/>
</dbReference>
<dbReference type="GO" id="GO:0004077">
    <property type="term" value="F:biotin--[biotin carboxyl-carrier protein] ligase activity"/>
    <property type="evidence" value="ECO:0007669"/>
    <property type="project" value="UniProtKB-EC"/>
</dbReference>
<dbReference type="EMBL" id="DXCC01000006">
    <property type="protein sequence ID" value="HIZ14815.1"/>
    <property type="molecule type" value="Genomic_DNA"/>
</dbReference>
<dbReference type="AlphaFoldDB" id="A0A9D2DDC7"/>